<feature type="domain" description="BTB" evidence="1">
    <location>
        <begin position="32"/>
        <end position="98"/>
    </location>
</feature>
<dbReference type="SUPFAM" id="SSF54695">
    <property type="entry name" value="POZ domain"/>
    <property type="match status" value="1"/>
</dbReference>
<gene>
    <name evidence="2" type="ORF">PMAYCL1PPCAC_22179</name>
</gene>
<dbReference type="SMART" id="SM00225">
    <property type="entry name" value="BTB"/>
    <property type="match status" value="1"/>
</dbReference>
<feature type="non-terminal residue" evidence="2">
    <location>
        <position position="1"/>
    </location>
</feature>
<dbReference type="PANTHER" id="PTHR47022:SF1">
    <property type="entry name" value="BTB AND MATH DOMAIN-CONTAINING PROTEIN 36-RELATED"/>
    <property type="match status" value="1"/>
</dbReference>
<evidence type="ECO:0000259" key="1">
    <source>
        <dbReference type="PROSITE" id="PS50097"/>
    </source>
</evidence>
<dbReference type="AlphaFoldDB" id="A0AAN5CXM9"/>
<dbReference type="Pfam" id="PF00651">
    <property type="entry name" value="BTB"/>
    <property type="match status" value="1"/>
</dbReference>
<protein>
    <recommendedName>
        <fullName evidence="1">BTB domain-containing protein</fullName>
    </recommendedName>
</protein>
<keyword evidence="3" id="KW-1185">Reference proteome</keyword>
<dbReference type="InterPro" id="IPR000210">
    <property type="entry name" value="BTB/POZ_dom"/>
</dbReference>
<name>A0AAN5CXM9_9BILA</name>
<dbReference type="PANTHER" id="PTHR47022">
    <property type="entry name" value="BTB AND MATH DOMAIN-CONTAINING PROTEIN 36-RELATED"/>
    <property type="match status" value="1"/>
</dbReference>
<evidence type="ECO:0000313" key="2">
    <source>
        <dbReference type="EMBL" id="GMR51984.1"/>
    </source>
</evidence>
<organism evidence="2 3">
    <name type="scientific">Pristionchus mayeri</name>
    <dbReference type="NCBI Taxonomy" id="1317129"/>
    <lineage>
        <taxon>Eukaryota</taxon>
        <taxon>Metazoa</taxon>
        <taxon>Ecdysozoa</taxon>
        <taxon>Nematoda</taxon>
        <taxon>Chromadorea</taxon>
        <taxon>Rhabditida</taxon>
        <taxon>Rhabditina</taxon>
        <taxon>Diplogasteromorpha</taxon>
        <taxon>Diplogasteroidea</taxon>
        <taxon>Neodiplogasteridae</taxon>
        <taxon>Pristionchus</taxon>
    </lineage>
</organism>
<accession>A0AAN5CXM9</accession>
<sequence>VEVCAKIISTNCIRDKLRGIDYDSCVHSPLGDNITLQFDNGAMQVCRKLLVWNSPYFASIFRSDEILEKIEFEIEGVMIEDLAKLIHVISPSERPVHVDSSTILTLARRFQVERAFEVVEQFLMNTKTVKPAKKMLLAEQYQMKSLAKHLISSFKTSKQIKDLEGEDEFDELSISLKSAILTKILELI</sequence>
<dbReference type="PROSITE" id="PS50097">
    <property type="entry name" value="BTB"/>
    <property type="match status" value="1"/>
</dbReference>
<dbReference type="InterPro" id="IPR011333">
    <property type="entry name" value="SKP1/BTB/POZ_sf"/>
</dbReference>
<comment type="caution">
    <text evidence="2">The sequence shown here is derived from an EMBL/GenBank/DDBJ whole genome shotgun (WGS) entry which is preliminary data.</text>
</comment>
<dbReference type="Proteomes" id="UP001328107">
    <property type="component" value="Unassembled WGS sequence"/>
</dbReference>
<dbReference type="EMBL" id="BTRK01000005">
    <property type="protein sequence ID" value="GMR51984.1"/>
    <property type="molecule type" value="Genomic_DNA"/>
</dbReference>
<dbReference type="Gene3D" id="3.30.710.10">
    <property type="entry name" value="Potassium Channel Kv1.1, Chain A"/>
    <property type="match status" value="1"/>
</dbReference>
<reference evidence="3" key="1">
    <citation type="submission" date="2022-10" db="EMBL/GenBank/DDBJ databases">
        <title>Genome assembly of Pristionchus species.</title>
        <authorList>
            <person name="Yoshida K."/>
            <person name="Sommer R.J."/>
        </authorList>
    </citation>
    <scope>NUCLEOTIDE SEQUENCE [LARGE SCALE GENOMIC DNA]</scope>
    <source>
        <strain evidence="3">RS5460</strain>
    </source>
</reference>
<proteinExistence type="predicted"/>
<evidence type="ECO:0000313" key="3">
    <source>
        <dbReference type="Proteomes" id="UP001328107"/>
    </source>
</evidence>